<dbReference type="InterPro" id="IPR002403">
    <property type="entry name" value="Cyt_P450_E_grp-IV"/>
</dbReference>
<keyword evidence="8" id="KW-1133">Transmembrane helix</keyword>
<reference evidence="9 10" key="1">
    <citation type="submission" date="2024-06" db="EMBL/GenBank/DDBJ databases">
        <title>Complete genome of Phlyctema vagabunda strain 19-DSS-EL-015.</title>
        <authorList>
            <person name="Fiorenzani C."/>
        </authorList>
    </citation>
    <scope>NUCLEOTIDE SEQUENCE [LARGE SCALE GENOMIC DNA]</scope>
    <source>
        <strain evidence="9 10">19-DSS-EL-015</strain>
    </source>
</reference>
<dbReference type="Gene3D" id="1.10.630.10">
    <property type="entry name" value="Cytochrome P450"/>
    <property type="match status" value="1"/>
</dbReference>
<dbReference type="EMBL" id="JBFCZG010000010">
    <property type="protein sequence ID" value="KAL3417887.1"/>
    <property type="molecule type" value="Genomic_DNA"/>
</dbReference>
<feature type="transmembrane region" description="Helical" evidence="8">
    <location>
        <begin position="6"/>
        <end position="29"/>
    </location>
</feature>
<dbReference type="Proteomes" id="UP001629113">
    <property type="component" value="Unassembled WGS sequence"/>
</dbReference>
<keyword evidence="3 7" id="KW-0479">Metal-binding</keyword>
<evidence type="ECO:0000256" key="6">
    <source>
        <dbReference type="ARBA" id="ARBA00023033"/>
    </source>
</evidence>
<dbReference type="PROSITE" id="PS00086">
    <property type="entry name" value="CYTOCHROME_P450"/>
    <property type="match status" value="1"/>
</dbReference>
<keyword evidence="8" id="KW-0472">Membrane</keyword>
<comment type="similarity">
    <text evidence="2 7">Belongs to the cytochrome P450 family.</text>
</comment>
<protein>
    <recommendedName>
        <fullName evidence="11">Cytochrome P450</fullName>
    </recommendedName>
</protein>
<dbReference type="InterPro" id="IPR017972">
    <property type="entry name" value="Cyt_P450_CS"/>
</dbReference>
<keyword evidence="8" id="KW-0812">Transmembrane</keyword>
<evidence type="ECO:0000256" key="3">
    <source>
        <dbReference type="ARBA" id="ARBA00022723"/>
    </source>
</evidence>
<evidence type="ECO:0008006" key="11">
    <source>
        <dbReference type="Google" id="ProtNLM"/>
    </source>
</evidence>
<keyword evidence="7" id="KW-0349">Heme</keyword>
<keyword evidence="6 7" id="KW-0503">Monooxygenase</keyword>
<accession>A0ABR4P3J8</accession>
<comment type="caution">
    <text evidence="9">The sequence shown here is derived from an EMBL/GenBank/DDBJ whole genome shotgun (WGS) entry which is preliminary data.</text>
</comment>
<dbReference type="PANTHER" id="PTHR46206">
    <property type="entry name" value="CYTOCHROME P450"/>
    <property type="match status" value="1"/>
</dbReference>
<dbReference type="CDD" id="cd11041">
    <property type="entry name" value="CYP503A1-like"/>
    <property type="match status" value="1"/>
</dbReference>
<evidence type="ECO:0000256" key="8">
    <source>
        <dbReference type="SAM" id="Phobius"/>
    </source>
</evidence>
<dbReference type="InterPro" id="IPR001128">
    <property type="entry name" value="Cyt_P450"/>
</dbReference>
<evidence type="ECO:0000256" key="7">
    <source>
        <dbReference type="RuleBase" id="RU000461"/>
    </source>
</evidence>
<dbReference type="PRINTS" id="PR00465">
    <property type="entry name" value="EP450IV"/>
</dbReference>
<dbReference type="Pfam" id="PF00067">
    <property type="entry name" value="p450"/>
    <property type="match status" value="1"/>
</dbReference>
<sequence>MAESDSQPYIMSSATVISTSLVLVLVYLVKTFAATRSKVSIAKVVGNATDREFYNTVLNAFKKDPNMAYTLPETPARVILPPRYIDEVKSLPESKISFVASVTDKFAGEYTSLGPIQQPLINSVRVDLTRSISATLEGLQNEAEFAFPEVLGPCEEWTSVHMYSKVLRIIAFLSGRIFVGLPLCRDEEWVKTTIEYTGDAFAAVEPIRKHPKFLRPLVAPFLPSLWKIANHKAISERLLGPILKERLASMQSPDFDQPHDTISYMLKNSGEKASDFKYQSHTQLNLSLAAIHTTSMALTHIIYDLCAHPEYIEDLREELASVLAADGNKLVKTSMTKLRKMDSFMKESQRLSPPSTLAMMRMTTADLKLSEGLTLPKGTSVAVSANGPNMTSPFIKDPEEFKGFRYAELRDLPGNENRFQFVTTGMDSLNFGHGSHACPGRFFASNEIKVAIAFLLQNYDLKFKEGGRPPNIYTGTDVLPNTFAEVMFRKRSV</sequence>
<comment type="cofactor">
    <cofactor evidence="1">
        <name>heme</name>
        <dbReference type="ChEBI" id="CHEBI:30413"/>
    </cofactor>
</comment>
<evidence type="ECO:0000256" key="5">
    <source>
        <dbReference type="ARBA" id="ARBA00023004"/>
    </source>
</evidence>
<evidence type="ECO:0000256" key="1">
    <source>
        <dbReference type="ARBA" id="ARBA00001971"/>
    </source>
</evidence>
<name>A0ABR4P3J8_9HELO</name>
<dbReference type="InterPro" id="IPR036396">
    <property type="entry name" value="Cyt_P450_sf"/>
</dbReference>
<dbReference type="SUPFAM" id="SSF48264">
    <property type="entry name" value="Cytochrome P450"/>
    <property type="match status" value="1"/>
</dbReference>
<evidence type="ECO:0000256" key="4">
    <source>
        <dbReference type="ARBA" id="ARBA00023002"/>
    </source>
</evidence>
<keyword evidence="5 7" id="KW-0408">Iron</keyword>
<dbReference type="PANTHER" id="PTHR46206:SF6">
    <property type="entry name" value="CYTOCHROME P450 MONOOXYGENASE AN1598-RELATED"/>
    <property type="match status" value="1"/>
</dbReference>
<organism evidence="9 10">
    <name type="scientific">Phlyctema vagabunda</name>
    <dbReference type="NCBI Taxonomy" id="108571"/>
    <lineage>
        <taxon>Eukaryota</taxon>
        <taxon>Fungi</taxon>
        <taxon>Dikarya</taxon>
        <taxon>Ascomycota</taxon>
        <taxon>Pezizomycotina</taxon>
        <taxon>Leotiomycetes</taxon>
        <taxon>Helotiales</taxon>
        <taxon>Dermateaceae</taxon>
        <taxon>Phlyctema</taxon>
    </lineage>
</organism>
<gene>
    <name evidence="9" type="ORF">PVAG01_10897</name>
</gene>
<keyword evidence="10" id="KW-1185">Reference proteome</keyword>
<evidence type="ECO:0000313" key="9">
    <source>
        <dbReference type="EMBL" id="KAL3417887.1"/>
    </source>
</evidence>
<proteinExistence type="inferred from homology"/>
<keyword evidence="4 7" id="KW-0560">Oxidoreductase</keyword>
<evidence type="ECO:0000256" key="2">
    <source>
        <dbReference type="ARBA" id="ARBA00010617"/>
    </source>
</evidence>
<evidence type="ECO:0000313" key="10">
    <source>
        <dbReference type="Proteomes" id="UP001629113"/>
    </source>
</evidence>